<dbReference type="GO" id="GO:0006310">
    <property type="term" value="P:DNA recombination"/>
    <property type="evidence" value="ECO:0007669"/>
    <property type="project" value="TreeGrafter"/>
</dbReference>
<feature type="domain" description="Helicase C-terminal" evidence="5">
    <location>
        <begin position="182"/>
        <end position="338"/>
    </location>
</feature>
<dbReference type="AlphaFoldDB" id="A0AAE0MYD6"/>
<dbReference type="SUPFAM" id="SSF52540">
    <property type="entry name" value="P-loop containing nucleoside triphosphate hydrolases"/>
    <property type="match status" value="1"/>
</dbReference>
<dbReference type="GO" id="GO:0006281">
    <property type="term" value="P:DNA repair"/>
    <property type="evidence" value="ECO:0007669"/>
    <property type="project" value="TreeGrafter"/>
</dbReference>
<keyword evidence="7" id="KW-1185">Reference proteome</keyword>
<dbReference type="EMBL" id="JAULSN010000013">
    <property type="protein sequence ID" value="KAK3360955.1"/>
    <property type="molecule type" value="Genomic_DNA"/>
</dbReference>
<organism evidence="6 7">
    <name type="scientific">Lasiosphaeria ovina</name>
    <dbReference type="NCBI Taxonomy" id="92902"/>
    <lineage>
        <taxon>Eukaryota</taxon>
        <taxon>Fungi</taxon>
        <taxon>Dikarya</taxon>
        <taxon>Ascomycota</taxon>
        <taxon>Pezizomycotina</taxon>
        <taxon>Sordariomycetes</taxon>
        <taxon>Sordariomycetidae</taxon>
        <taxon>Sordariales</taxon>
        <taxon>Lasiosphaeriaceae</taxon>
        <taxon>Lasiosphaeria</taxon>
    </lineage>
</organism>
<feature type="compositionally biased region" description="Low complexity" evidence="4">
    <location>
        <begin position="583"/>
        <end position="595"/>
    </location>
</feature>
<dbReference type="EC" id="5.6.2.4" evidence="3"/>
<sequence length="595" mass="68229">MQRLVYQQGDTILITVTGYGKSAVLYTIFTLTEKITRDDITKNVPNSNPVWIDADTHLKVFKEGLYSYILLSPEQAQSPKFKAVLRDPAFYEKIGLFAIDELYVVGEWREFRADFTMPWFGYTATLDKDNQSYILEHTGFDLRRLKIIRTSIDCLEISIAVQPLLRGSIRDYRRLHFLIRGATTAIVQNIPKTIVYLDSKPQLIAARYTLLRYLKRQCGFSKSFARKADKDIIFKDFASKTDCRIILATVSLGMGMDIPDVERVVQFGLPPSPSLADIWQRFKRAMRKKEGQGMVYLFAPYWAFDHLGSTEKQVKIPKARQPRSRKQPHAPVVSNRLREFVLAERDVVDDETASQASQGSQASNASQGSTESQTLYGFNKKVKWTRSDLVQREKLDPVFKGFLNASCFRKYALEYLQEPLDDPFLEYKRPVTDQLCCNACIHELGEIPPLQARPKGDEKPTAGSLAGMALQQLSTWCKAEAQVLVPIEQRRFDIIGDIWMDSRLQYTITRLFSQTQRELEKKVPGLKDWEYFESKGADLIRFYFDSLDTIHELWGVEKERKANEKESRRGVVDSPESRKRSATAEPSAESPASKR</sequence>
<proteinExistence type="inferred from homology"/>
<evidence type="ECO:0000256" key="4">
    <source>
        <dbReference type="SAM" id="MobiDB-lite"/>
    </source>
</evidence>
<evidence type="ECO:0000313" key="6">
    <source>
        <dbReference type="EMBL" id="KAK3360955.1"/>
    </source>
</evidence>
<dbReference type="GO" id="GO:0043138">
    <property type="term" value="F:3'-5' DNA helicase activity"/>
    <property type="evidence" value="ECO:0007669"/>
    <property type="project" value="UniProtKB-EC"/>
</dbReference>
<name>A0AAE0MYD6_9PEZI</name>
<comment type="caution">
    <text evidence="6">The sequence shown here is derived from an EMBL/GenBank/DDBJ whole genome shotgun (WGS) entry which is preliminary data.</text>
</comment>
<feature type="region of interest" description="Disordered" evidence="4">
    <location>
        <begin position="558"/>
        <end position="595"/>
    </location>
</feature>
<accession>A0AAE0MYD6</accession>
<evidence type="ECO:0000259" key="5">
    <source>
        <dbReference type="PROSITE" id="PS51194"/>
    </source>
</evidence>
<dbReference type="PANTHER" id="PTHR13710">
    <property type="entry name" value="DNA HELICASE RECQ FAMILY MEMBER"/>
    <property type="match status" value="1"/>
</dbReference>
<dbReference type="SMART" id="SM00490">
    <property type="entry name" value="HELICc"/>
    <property type="match status" value="1"/>
</dbReference>
<comment type="similarity">
    <text evidence="1">Belongs to the helicase family. RecQ subfamily.</text>
</comment>
<dbReference type="PANTHER" id="PTHR13710:SF84">
    <property type="entry name" value="ATP-DEPENDENT DNA HELICASE RECS-RELATED"/>
    <property type="match status" value="1"/>
</dbReference>
<evidence type="ECO:0000256" key="1">
    <source>
        <dbReference type="ARBA" id="ARBA00005446"/>
    </source>
</evidence>
<dbReference type="GO" id="GO:0030894">
    <property type="term" value="C:replisome"/>
    <property type="evidence" value="ECO:0007669"/>
    <property type="project" value="TreeGrafter"/>
</dbReference>
<dbReference type="GO" id="GO:0005737">
    <property type="term" value="C:cytoplasm"/>
    <property type="evidence" value="ECO:0007669"/>
    <property type="project" value="TreeGrafter"/>
</dbReference>
<comment type="catalytic activity">
    <reaction evidence="2">
        <text>Couples ATP hydrolysis with the unwinding of duplex DNA by translocating in the 3'-5' direction.</text>
        <dbReference type="EC" id="5.6.2.4"/>
    </reaction>
</comment>
<dbReference type="GO" id="GO:0009378">
    <property type="term" value="F:four-way junction helicase activity"/>
    <property type="evidence" value="ECO:0007669"/>
    <property type="project" value="TreeGrafter"/>
</dbReference>
<feature type="region of interest" description="Disordered" evidence="4">
    <location>
        <begin position="351"/>
        <end position="372"/>
    </location>
</feature>
<reference evidence="6" key="2">
    <citation type="submission" date="2023-06" db="EMBL/GenBank/DDBJ databases">
        <authorList>
            <consortium name="Lawrence Berkeley National Laboratory"/>
            <person name="Haridas S."/>
            <person name="Hensen N."/>
            <person name="Bonometti L."/>
            <person name="Westerberg I."/>
            <person name="Brannstrom I.O."/>
            <person name="Guillou S."/>
            <person name="Cros-Aarteil S."/>
            <person name="Calhoun S."/>
            <person name="Kuo A."/>
            <person name="Mondo S."/>
            <person name="Pangilinan J."/>
            <person name="Riley R."/>
            <person name="Labutti K."/>
            <person name="Andreopoulos B."/>
            <person name="Lipzen A."/>
            <person name="Chen C."/>
            <person name="Yanf M."/>
            <person name="Daum C."/>
            <person name="Ng V."/>
            <person name="Clum A."/>
            <person name="Steindorff A."/>
            <person name="Ohm R."/>
            <person name="Martin F."/>
            <person name="Silar P."/>
            <person name="Natvig D."/>
            <person name="Lalanne C."/>
            <person name="Gautier V."/>
            <person name="Ament-Velasquez S.L."/>
            <person name="Kruys A."/>
            <person name="Hutchinson M.I."/>
            <person name="Powell A.J."/>
            <person name="Barry K."/>
            <person name="Miller A.N."/>
            <person name="Grigoriev I.V."/>
            <person name="Debuchy R."/>
            <person name="Gladieux P."/>
            <person name="Thoren M.H."/>
            <person name="Johannesson H."/>
        </authorList>
    </citation>
    <scope>NUCLEOTIDE SEQUENCE</scope>
    <source>
        <strain evidence="6">CBS 958.72</strain>
    </source>
</reference>
<evidence type="ECO:0000256" key="2">
    <source>
        <dbReference type="ARBA" id="ARBA00034617"/>
    </source>
</evidence>
<dbReference type="Gene3D" id="3.40.50.300">
    <property type="entry name" value="P-loop containing nucleotide triphosphate hydrolases"/>
    <property type="match status" value="2"/>
</dbReference>
<dbReference type="Proteomes" id="UP001287356">
    <property type="component" value="Unassembled WGS sequence"/>
</dbReference>
<dbReference type="Pfam" id="PF00271">
    <property type="entry name" value="Helicase_C"/>
    <property type="match status" value="1"/>
</dbReference>
<dbReference type="CDD" id="cd18785">
    <property type="entry name" value="SF2_C"/>
    <property type="match status" value="1"/>
</dbReference>
<reference evidence="6" key="1">
    <citation type="journal article" date="2023" name="Mol. Phylogenet. Evol.">
        <title>Genome-scale phylogeny and comparative genomics of the fungal order Sordariales.</title>
        <authorList>
            <person name="Hensen N."/>
            <person name="Bonometti L."/>
            <person name="Westerberg I."/>
            <person name="Brannstrom I.O."/>
            <person name="Guillou S."/>
            <person name="Cros-Aarteil S."/>
            <person name="Calhoun S."/>
            <person name="Haridas S."/>
            <person name="Kuo A."/>
            <person name="Mondo S."/>
            <person name="Pangilinan J."/>
            <person name="Riley R."/>
            <person name="LaButti K."/>
            <person name="Andreopoulos B."/>
            <person name="Lipzen A."/>
            <person name="Chen C."/>
            <person name="Yan M."/>
            <person name="Daum C."/>
            <person name="Ng V."/>
            <person name="Clum A."/>
            <person name="Steindorff A."/>
            <person name="Ohm R.A."/>
            <person name="Martin F."/>
            <person name="Silar P."/>
            <person name="Natvig D.O."/>
            <person name="Lalanne C."/>
            <person name="Gautier V."/>
            <person name="Ament-Velasquez S.L."/>
            <person name="Kruys A."/>
            <person name="Hutchinson M.I."/>
            <person name="Powell A.J."/>
            <person name="Barry K."/>
            <person name="Miller A.N."/>
            <person name="Grigoriev I.V."/>
            <person name="Debuchy R."/>
            <person name="Gladieux P."/>
            <person name="Hiltunen Thoren M."/>
            <person name="Johannesson H."/>
        </authorList>
    </citation>
    <scope>NUCLEOTIDE SEQUENCE</scope>
    <source>
        <strain evidence="6">CBS 958.72</strain>
    </source>
</reference>
<dbReference type="PROSITE" id="PS51194">
    <property type="entry name" value="HELICASE_CTER"/>
    <property type="match status" value="1"/>
</dbReference>
<dbReference type="InterPro" id="IPR001650">
    <property type="entry name" value="Helicase_C-like"/>
</dbReference>
<evidence type="ECO:0000256" key="3">
    <source>
        <dbReference type="ARBA" id="ARBA00034808"/>
    </source>
</evidence>
<dbReference type="InterPro" id="IPR027417">
    <property type="entry name" value="P-loop_NTPase"/>
</dbReference>
<gene>
    <name evidence="6" type="ORF">B0T24DRAFT_653029</name>
</gene>
<protein>
    <recommendedName>
        <fullName evidence="3">DNA 3'-5' helicase</fullName>
        <ecNumber evidence="3">5.6.2.4</ecNumber>
    </recommendedName>
</protein>
<feature type="compositionally biased region" description="Low complexity" evidence="4">
    <location>
        <begin position="353"/>
        <end position="369"/>
    </location>
</feature>
<evidence type="ECO:0000313" key="7">
    <source>
        <dbReference type="Proteomes" id="UP001287356"/>
    </source>
</evidence>
<feature type="compositionally biased region" description="Basic and acidic residues" evidence="4">
    <location>
        <begin position="558"/>
        <end position="579"/>
    </location>
</feature>